<feature type="non-terminal residue" evidence="1">
    <location>
        <position position="1"/>
    </location>
</feature>
<accession>A0A9N9HL70</accession>
<dbReference type="EMBL" id="CAJVQA010009469">
    <property type="protein sequence ID" value="CAG8685342.1"/>
    <property type="molecule type" value="Genomic_DNA"/>
</dbReference>
<keyword evidence="2" id="KW-1185">Reference proteome</keyword>
<gene>
    <name evidence="1" type="ORF">CPELLU_LOCUS11036</name>
</gene>
<evidence type="ECO:0000313" key="1">
    <source>
        <dbReference type="EMBL" id="CAG8685342.1"/>
    </source>
</evidence>
<sequence>FEDEYITNHSNIQLSSKNKKSKQFFEIWDYYIKGTEKSHGHYEATCYYCVPKKSWSKGKPAKLEAHLANDCPNCPDNIS</sequence>
<dbReference type="AlphaFoldDB" id="A0A9N9HL70"/>
<dbReference type="OrthoDB" id="2411234at2759"/>
<dbReference type="Proteomes" id="UP000789759">
    <property type="component" value="Unassembled WGS sequence"/>
</dbReference>
<name>A0A9N9HL70_9GLOM</name>
<reference evidence="1" key="1">
    <citation type="submission" date="2021-06" db="EMBL/GenBank/DDBJ databases">
        <authorList>
            <person name="Kallberg Y."/>
            <person name="Tangrot J."/>
            <person name="Rosling A."/>
        </authorList>
    </citation>
    <scope>NUCLEOTIDE SEQUENCE</scope>
    <source>
        <strain evidence="1">FL966</strain>
    </source>
</reference>
<evidence type="ECO:0000313" key="2">
    <source>
        <dbReference type="Proteomes" id="UP000789759"/>
    </source>
</evidence>
<protein>
    <submittedName>
        <fullName evidence="1">1069_t:CDS:1</fullName>
    </submittedName>
</protein>
<proteinExistence type="predicted"/>
<organism evidence="1 2">
    <name type="scientific">Cetraspora pellucida</name>
    <dbReference type="NCBI Taxonomy" id="1433469"/>
    <lineage>
        <taxon>Eukaryota</taxon>
        <taxon>Fungi</taxon>
        <taxon>Fungi incertae sedis</taxon>
        <taxon>Mucoromycota</taxon>
        <taxon>Glomeromycotina</taxon>
        <taxon>Glomeromycetes</taxon>
        <taxon>Diversisporales</taxon>
        <taxon>Gigasporaceae</taxon>
        <taxon>Cetraspora</taxon>
    </lineage>
</organism>
<comment type="caution">
    <text evidence="1">The sequence shown here is derived from an EMBL/GenBank/DDBJ whole genome shotgun (WGS) entry which is preliminary data.</text>
</comment>